<dbReference type="GO" id="GO:0003824">
    <property type="term" value="F:catalytic activity"/>
    <property type="evidence" value="ECO:0007669"/>
    <property type="project" value="InterPro"/>
</dbReference>
<dbReference type="Gene3D" id="3.40.50.300">
    <property type="entry name" value="P-loop containing nucleotide triphosphate hydrolases"/>
    <property type="match status" value="1"/>
</dbReference>
<dbReference type="Pfam" id="PF22939">
    <property type="entry name" value="WHD_GPIID"/>
    <property type="match status" value="1"/>
</dbReference>
<evidence type="ECO:0000259" key="5">
    <source>
        <dbReference type="Pfam" id="PF24883"/>
    </source>
</evidence>
<dbReference type="Gene3D" id="3.40.50.1580">
    <property type="entry name" value="Nucleoside phosphorylase domain"/>
    <property type="match status" value="1"/>
</dbReference>
<dbReference type="InterPro" id="IPR054471">
    <property type="entry name" value="GPIID_WHD"/>
</dbReference>
<keyword evidence="7" id="KW-1185">Reference proteome</keyword>
<evidence type="ECO:0000256" key="2">
    <source>
        <dbReference type="PROSITE-ProRule" id="PRU00023"/>
    </source>
</evidence>
<dbReference type="InterPro" id="IPR002110">
    <property type="entry name" value="Ankyrin_rpt"/>
</dbReference>
<accession>A0A167WRK8</accession>
<dbReference type="GO" id="GO:0009116">
    <property type="term" value="P:nucleoside metabolic process"/>
    <property type="evidence" value="ECO:0007669"/>
    <property type="project" value="InterPro"/>
</dbReference>
<evidence type="ECO:0000256" key="1">
    <source>
        <dbReference type="ARBA" id="ARBA00022737"/>
    </source>
</evidence>
<dbReference type="SUPFAM" id="SSF53167">
    <property type="entry name" value="Purine and uridine phosphorylases"/>
    <property type="match status" value="1"/>
</dbReference>
<dbReference type="SUPFAM" id="SSF48403">
    <property type="entry name" value="Ankyrin repeat"/>
    <property type="match status" value="2"/>
</dbReference>
<feature type="domain" description="GPI inositol-deacylase winged helix" evidence="4">
    <location>
        <begin position="660"/>
        <end position="745"/>
    </location>
</feature>
<evidence type="ECO:0000259" key="3">
    <source>
        <dbReference type="Pfam" id="PF01048"/>
    </source>
</evidence>
<proteinExistence type="predicted"/>
<protein>
    <submittedName>
        <fullName evidence="6">Ankyrin repeat-containing domain protein</fullName>
    </submittedName>
</protein>
<dbReference type="AlphaFoldDB" id="A0A167WRK8"/>
<dbReference type="STRING" id="1081109.A0A167WRK8"/>
<dbReference type="PANTHER" id="PTHR46082:SF11">
    <property type="entry name" value="AAA+ ATPASE DOMAIN-CONTAINING PROTEIN-RELATED"/>
    <property type="match status" value="1"/>
</dbReference>
<feature type="repeat" description="ANK" evidence="2">
    <location>
        <begin position="877"/>
        <end position="909"/>
    </location>
</feature>
<feature type="repeat" description="ANK" evidence="2">
    <location>
        <begin position="910"/>
        <end position="942"/>
    </location>
</feature>
<dbReference type="InterPro" id="IPR036770">
    <property type="entry name" value="Ankyrin_rpt-contain_sf"/>
</dbReference>
<dbReference type="Pfam" id="PF24883">
    <property type="entry name" value="NPHP3_N"/>
    <property type="match status" value="1"/>
</dbReference>
<feature type="domain" description="Nephrocystin 3-like N-terminal" evidence="5">
    <location>
        <begin position="383"/>
        <end position="549"/>
    </location>
</feature>
<dbReference type="SUPFAM" id="SSF52540">
    <property type="entry name" value="P-loop containing nucleoside triphosphate hydrolases"/>
    <property type="match status" value="1"/>
</dbReference>
<dbReference type="InterPro" id="IPR053137">
    <property type="entry name" value="NLR-like"/>
</dbReference>
<dbReference type="SMART" id="SM00248">
    <property type="entry name" value="ANK"/>
    <property type="match status" value="6"/>
</dbReference>
<dbReference type="PROSITE" id="PS50297">
    <property type="entry name" value="ANK_REP_REGION"/>
    <property type="match status" value="5"/>
</dbReference>
<evidence type="ECO:0000259" key="4">
    <source>
        <dbReference type="Pfam" id="PF22939"/>
    </source>
</evidence>
<comment type="caution">
    <text evidence="6">The sequence shown here is derived from an EMBL/GenBank/DDBJ whole genome shotgun (WGS) entry which is preliminary data.</text>
</comment>
<feature type="repeat" description="ANK" evidence="2">
    <location>
        <begin position="1151"/>
        <end position="1183"/>
    </location>
</feature>
<dbReference type="Proteomes" id="UP000078544">
    <property type="component" value="Unassembled WGS sequence"/>
</dbReference>
<organism evidence="6 7">
    <name type="scientific">Moelleriella libera RCEF 2490</name>
    <dbReference type="NCBI Taxonomy" id="1081109"/>
    <lineage>
        <taxon>Eukaryota</taxon>
        <taxon>Fungi</taxon>
        <taxon>Dikarya</taxon>
        <taxon>Ascomycota</taxon>
        <taxon>Pezizomycotina</taxon>
        <taxon>Sordariomycetes</taxon>
        <taxon>Hypocreomycetidae</taxon>
        <taxon>Hypocreales</taxon>
        <taxon>Clavicipitaceae</taxon>
        <taxon>Moelleriella</taxon>
    </lineage>
</organism>
<dbReference type="Pfam" id="PF01048">
    <property type="entry name" value="PNP_UDP_1"/>
    <property type="match status" value="1"/>
</dbReference>
<dbReference type="Pfam" id="PF12796">
    <property type="entry name" value="Ank_2"/>
    <property type="match status" value="4"/>
</dbReference>
<name>A0A167WRK8_9HYPO</name>
<feature type="repeat" description="ANK" evidence="2">
    <location>
        <begin position="1013"/>
        <end position="1034"/>
    </location>
</feature>
<dbReference type="Gene3D" id="1.25.40.20">
    <property type="entry name" value="Ankyrin repeat-containing domain"/>
    <property type="match status" value="3"/>
</dbReference>
<gene>
    <name evidence="6" type="ORF">AAL_07830</name>
</gene>
<dbReference type="InterPro" id="IPR056884">
    <property type="entry name" value="NPHP3-like_N"/>
</dbReference>
<dbReference type="EMBL" id="AZGY01000026">
    <property type="protein sequence ID" value="KZZ89182.1"/>
    <property type="molecule type" value="Genomic_DNA"/>
</dbReference>
<dbReference type="PANTHER" id="PTHR46082">
    <property type="entry name" value="ATP/GTP-BINDING PROTEIN-RELATED"/>
    <property type="match status" value="1"/>
</dbReference>
<dbReference type="InterPro" id="IPR000845">
    <property type="entry name" value="Nucleoside_phosphorylase_d"/>
</dbReference>
<keyword evidence="1" id="KW-0677">Repeat</keyword>
<dbReference type="InterPro" id="IPR035994">
    <property type="entry name" value="Nucleoside_phosphorylase_sf"/>
</dbReference>
<keyword evidence="2" id="KW-0040">ANK repeat</keyword>
<feature type="repeat" description="ANK" evidence="2">
    <location>
        <begin position="943"/>
        <end position="964"/>
    </location>
</feature>
<reference evidence="6 7" key="1">
    <citation type="journal article" date="2016" name="Genome Biol. Evol.">
        <title>Divergent and convergent evolution of fungal pathogenicity.</title>
        <authorList>
            <person name="Shang Y."/>
            <person name="Xiao G."/>
            <person name="Zheng P."/>
            <person name="Cen K."/>
            <person name="Zhan S."/>
            <person name="Wang C."/>
        </authorList>
    </citation>
    <scope>NUCLEOTIDE SEQUENCE [LARGE SCALE GENOMIC DNA]</scope>
    <source>
        <strain evidence="6 7">RCEF 2490</strain>
    </source>
</reference>
<sequence length="1197" mass="134394">MTPTNDRPNEAYTVGWICAIPPELLAACVCLDELHGTPNYIGPRTDTIFKLGRIGRHHVVIACLPRGVYGIASATGVVKDMLCSFTNVRACLMVGIAGGAPTKDNDIRLGDIVVSVPGHNHGGIWQHDFGKDVQNQDFQQTGYLNKPAQILLGAVSSLEVEYELNPNQPETAISLIIQGQDEELQHKLRRPCQDSDRLFLSHVICPSPGSSSCEGTSLVDQSNLVEREQRRRPQCPIVHYGLIASGSGLIKNAHDRDKHANDKGVLCFEMEAAGLMDNFPCLIIRGICDYSDTHKNDEWQRYAALAAAVYAKDLLNQIAPTEVNQQPKIKLEEVFDKLSDVEQGINNLNHMQQNQENTAMLQWITTVDYSPQYCNFRDLSVDGTGQWLLDSKEYKTWLQSNRHTLFCTGKPGSGKTFLATKVISHLRKEFEEDSSIGIAYIYCQYKRGEDQKFQGLLASLLKQLAAASSPLPDDLRQLYESHQAKGTTLTLYEILKSLRSVAENFSRVFIVIDALDECQGDNASLIKLVEHILRDLQVNTATNFFATSRGLPNIQDLFQDFPRLEISAKRNDIERYVDAHMKGLTIFRSGQEYPDLQKAIKDRISGAVEGMFLLAKFYLDLLKNKYNEADIYDALAKLEKPSNLGANEDQGRLTYKKVYDELMNRIKGEPFAMQILSWITYAKRQLSIKELQVALAVRDGDEKLDEGRETHINIILRVCAGLITIDERYGIVRLIHYTLDEYFEQTKKDFFPNADIDIFRCCRNYLSFKDYEKGPCQERNEYNRRLQRPLYKYAAGNWGYHAQSVSGDDMVLAFLENENMMALSSQVIVNSQEDGHYNPGKTRLGSINLASIFGLAGAITLLLRDKPNLLEEKDNFRGWTPLMWAVHRVQKTAVEALLERGPDLEVESPGGRTALSLAAFYGQEAIAEALLDKGANPETRENYGRSPLSYAAEKGSVAIVRLLLGCKKVDVRAKDKALQTPLMWAAGYDHHDIAKLLIDYDNDSLHLDTRDEDGRTALSWAAGNGHETLVRLLLATQRVNPDSRDACNRSPLFWALKSLADMRNFARAPSETNEFLSGEMAIIRERNERFMRMERDKVEKISIFPLGFGGIGPLHSRTGKSVVVQWAKDRHTIIQLLLEKAVAVELEDDETGWTPLVLAAEAGEYAVLQMLTNKGADVGSVNGRGRELPSLRDQNDE</sequence>
<dbReference type="InterPro" id="IPR027417">
    <property type="entry name" value="P-loop_NTPase"/>
</dbReference>
<evidence type="ECO:0000313" key="6">
    <source>
        <dbReference type="EMBL" id="KZZ89182.1"/>
    </source>
</evidence>
<dbReference type="OrthoDB" id="4955385at2759"/>
<dbReference type="PROSITE" id="PS50088">
    <property type="entry name" value="ANK_REPEAT"/>
    <property type="match status" value="5"/>
</dbReference>
<feature type="domain" description="Nucleoside phosphorylase" evidence="3">
    <location>
        <begin position="14"/>
        <end position="299"/>
    </location>
</feature>
<evidence type="ECO:0000313" key="7">
    <source>
        <dbReference type="Proteomes" id="UP000078544"/>
    </source>
</evidence>